<dbReference type="Pfam" id="PF02458">
    <property type="entry name" value="Transferase"/>
    <property type="match status" value="1"/>
</dbReference>
<evidence type="ECO:0000256" key="3">
    <source>
        <dbReference type="ARBA" id="ARBA00023315"/>
    </source>
</evidence>
<comment type="similarity">
    <text evidence="1">Belongs to the plant acyltransferase family.</text>
</comment>
<dbReference type="PANTHER" id="PTHR31642">
    <property type="entry name" value="TRICHOTHECENE 3-O-ACETYLTRANSFERASE"/>
    <property type="match status" value="1"/>
</dbReference>
<dbReference type="PANTHER" id="PTHR31642:SF278">
    <property type="entry name" value="TRYPTAMINE HYDROXYCINNAMOYLTRANSFERASE 1"/>
    <property type="match status" value="1"/>
</dbReference>
<evidence type="ECO:0000256" key="2">
    <source>
        <dbReference type="ARBA" id="ARBA00022679"/>
    </source>
</evidence>
<dbReference type="OrthoDB" id="671439at2759"/>
<protein>
    <submittedName>
        <fullName evidence="4">Uncharacterized protein</fullName>
    </submittedName>
</protein>
<dbReference type="InterPro" id="IPR023213">
    <property type="entry name" value="CAT-like_dom_sf"/>
</dbReference>
<dbReference type="InterPro" id="IPR050317">
    <property type="entry name" value="Plant_Fungal_Acyltransferase"/>
</dbReference>
<keyword evidence="2" id="KW-0808">Transferase</keyword>
<sequence>MEVATCTTTVLKPAYATPHPLAGEKVPLTIFDRAAFDIFVPIVLVYPAPAPPCNRALKEGLLKAVAAHPHLAGRVAVDNQSRPFLHLNNEGVLLMEVTVPSRDMEAVLLAGGVAANDRFSELYPPAPEEKIGAAVLQVKLNRYKCGGLIIGMICHHRVADGHSFSTFLTKWAMLVRAAGHNDGDFTSPPPFLDRAATAVPRSPPTPVFDHRSVEFNAGDGHGSRSYAIVPADKIKNLTVTFTAEFVAELKLKARGGGAVRCSTFQCLLAHVWKKVTAARGLSPGDFTRVKVAVNCTRRAEPPVPADFLGNMVLWAFPRLQVGELRTSSYGRVVTAIRDAVARVDAEYIQSFVDFGAVADASGEDLAAASSSAAAAAGMVLCPDLEVDSWLGFEFDRTDFGTGPPRALLAPDIPVDGLMVFVPSGTARGGVDLFIGLVEGHVEEFHKICHSLD</sequence>
<dbReference type="FunFam" id="3.30.559.10:FF:000008">
    <property type="entry name" value="Tryptamine hydroxycinnamoyl transferase"/>
    <property type="match status" value="1"/>
</dbReference>
<dbReference type="GO" id="GO:0016747">
    <property type="term" value="F:acyltransferase activity, transferring groups other than amino-acyl groups"/>
    <property type="evidence" value="ECO:0007669"/>
    <property type="project" value="UniProtKB-ARBA"/>
</dbReference>
<evidence type="ECO:0000313" key="5">
    <source>
        <dbReference type="Proteomes" id="UP000823388"/>
    </source>
</evidence>
<dbReference type="SUPFAM" id="SSF52777">
    <property type="entry name" value="CoA-dependent acyltransferases"/>
    <property type="match status" value="1"/>
</dbReference>
<dbReference type="Gene3D" id="3.30.559.10">
    <property type="entry name" value="Chloramphenicol acetyltransferase-like domain"/>
    <property type="match status" value="2"/>
</dbReference>
<keyword evidence="3" id="KW-0012">Acyltransferase</keyword>
<proteinExistence type="inferred from homology"/>
<gene>
    <name evidence="4" type="ORF">PVAP13_6NG087100</name>
</gene>
<comment type="caution">
    <text evidence="4">The sequence shown here is derived from an EMBL/GenBank/DDBJ whole genome shotgun (WGS) entry which is preliminary data.</text>
</comment>
<dbReference type="AlphaFoldDB" id="A0A8T0QVH9"/>
<dbReference type="Proteomes" id="UP000823388">
    <property type="component" value="Chromosome 6N"/>
</dbReference>
<name>A0A8T0QVH9_PANVG</name>
<keyword evidence="5" id="KW-1185">Reference proteome</keyword>
<evidence type="ECO:0000313" key="4">
    <source>
        <dbReference type="EMBL" id="KAG2577227.1"/>
    </source>
</evidence>
<organism evidence="4 5">
    <name type="scientific">Panicum virgatum</name>
    <name type="common">Blackwell switchgrass</name>
    <dbReference type="NCBI Taxonomy" id="38727"/>
    <lineage>
        <taxon>Eukaryota</taxon>
        <taxon>Viridiplantae</taxon>
        <taxon>Streptophyta</taxon>
        <taxon>Embryophyta</taxon>
        <taxon>Tracheophyta</taxon>
        <taxon>Spermatophyta</taxon>
        <taxon>Magnoliopsida</taxon>
        <taxon>Liliopsida</taxon>
        <taxon>Poales</taxon>
        <taxon>Poaceae</taxon>
        <taxon>PACMAD clade</taxon>
        <taxon>Panicoideae</taxon>
        <taxon>Panicodae</taxon>
        <taxon>Paniceae</taxon>
        <taxon>Panicinae</taxon>
        <taxon>Panicum</taxon>
        <taxon>Panicum sect. Hiantes</taxon>
    </lineage>
</organism>
<evidence type="ECO:0000256" key="1">
    <source>
        <dbReference type="ARBA" id="ARBA00009861"/>
    </source>
</evidence>
<reference evidence="4" key="1">
    <citation type="submission" date="2020-05" db="EMBL/GenBank/DDBJ databases">
        <title>WGS assembly of Panicum virgatum.</title>
        <authorList>
            <person name="Lovell J.T."/>
            <person name="Jenkins J."/>
            <person name="Shu S."/>
            <person name="Juenger T.E."/>
            <person name="Schmutz J."/>
        </authorList>
    </citation>
    <scope>NUCLEOTIDE SEQUENCE</scope>
    <source>
        <strain evidence="4">AP13</strain>
    </source>
</reference>
<accession>A0A8T0QVH9</accession>
<dbReference type="EMBL" id="CM029048">
    <property type="protein sequence ID" value="KAG2577227.1"/>
    <property type="molecule type" value="Genomic_DNA"/>
</dbReference>